<dbReference type="KEGG" id="icp:ICMP_094"/>
<evidence type="ECO:0000256" key="8">
    <source>
        <dbReference type="ARBA" id="ARBA00022793"/>
    </source>
</evidence>
<keyword evidence="13" id="KW-0511">Multifunctional enzyme</keyword>
<dbReference type="GO" id="GO:0004425">
    <property type="term" value="F:indole-3-glycerol-phosphate synthase activity"/>
    <property type="evidence" value="ECO:0007669"/>
    <property type="project" value="UniProtKB-UniRule"/>
</dbReference>
<dbReference type="InterPro" id="IPR045186">
    <property type="entry name" value="Indole-3-glycerol_P_synth"/>
</dbReference>
<dbReference type="SUPFAM" id="SSF51366">
    <property type="entry name" value="Ribulose-phoshate binding barrel"/>
    <property type="match status" value="2"/>
</dbReference>
<reference evidence="19 20" key="1">
    <citation type="journal article" date="2011" name="Genome Biol. Evol.">
        <title>Reductive evolution of bacterial genome in insect gut environment.</title>
        <authorList>
            <person name="Nikoh N."/>
            <person name="Hosokawa T."/>
            <person name="Ohshima K."/>
            <person name="Hattori M."/>
            <person name="Fukatsu T."/>
        </authorList>
    </citation>
    <scope>NUCLEOTIDE SEQUENCE [LARGE SCALE GENOMIC DNA]</scope>
    <source>
        <strain evidence="19 20">Mpkobe</strain>
    </source>
</reference>
<dbReference type="PROSITE" id="PS00614">
    <property type="entry name" value="IGPS"/>
    <property type="match status" value="1"/>
</dbReference>
<comment type="pathway">
    <text evidence="3 16">Amino-acid biosynthesis; L-tryptophan biosynthesis; L-tryptophan from chorismate: step 3/5.</text>
</comment>
<evidence type="ECO:0000256" key="9">
    <source>
        <dbReference type="ARBA" id="ARBA00022822"/>
    </source>
</evidence>
<dbReference type="InterPro" id="IPR013785">
    <property type="entry name" value="Aldolase_TIM"/>
</dbReference>
<dbReference type="NCBIfam" id="NF006945">
    <property type="entry name" value="PRK09427.1"/>
    <property type="match status" value="1"/>
</dbReference>
<dbReference type="AlphaFoldDB" id="C5WCA4"/>
<comment type="similarity">
    <text evidence="5">In the N-terminal section; belongs to the TrpC family.</text>
</comment>
<dbReference type="PANTHER" id="PTHR22854">
    <property type="entry name" value="TRYPTOPHAN BIOSYNTHESIS PROTEIN"/>
    <property type="match status" value="1"/>
</dbReference>
<proteinExistence type="inferred from homology"/>
<dbReference type="Pfam" id="PF00697">
    <property type="entry name" value="PRAI"/>
    <property type="match status" value="1"/>
</dbReference>
<comment type="catalytic activity">
    <reaction evidence="1 16">
        <text>N-(5-phospho-beta-D-ribosyl)anthranilate = 1-(2-carboxyphenylamino)-1-deoxy-D-ribulose 5-phosphate</text>
        <dbReference type="Rhea" id="RHEA:21540"/>
        <dbReference type="ChEBI" id="CHEBI:18277"/>
        <dbReference type="ChEBI" id="CHEBI:58613"/>
        <dbReference type="EC" id="5.3.1.24"/>
    </reaction>
</comment>
<dbReference type="InterPro" id="IPR001240">
    <property type="entry name" value="PRAI_dom"/>
</dbReference>
<evidence type="ECO:0000256" key="12">
    <source>
        <dbReference type="ARBA" id="ARBA00023239"/>
    </source>
</evidence>
<evidence type="ECO:0000256" key="11">
    <source>
        <dbReference type="ARBA" id="ARBA00023235"/>
    </source>
</evidence>
<keyword evidence="9 15" id="KW-0822">Tryptophan biosynthesis</keyword>
<evidence type="ECO:0000256" key="7">
    <source>
        <dbReference type="ARBA" id="ARBA00022605"/>
    </source>
</evidence>
<dbReference type="Gene3D" id="3.20.20.70">
    <property type="entry name" value="Aldolase class I"/>
    <property type="match status" value="2"/>
</dbReference>
<dbReference type="OrthoDB" id="9804217at2"/>
<evidence type="ECO:0000256" key="15">
    <source>
        <dbReference type="HAMAP-Rule" id="MF_00134"/>
    </source>
</evidence>
<dbReference type="EMBL" id="AP010872">
    <property type="protein sequence ID" value="BAH82960.1"/>
    <property type="molecule type" value="Genomic_DNA"/>
</dbReference>
<keyword evidence="12 15" id="KW-0456">Lyase</keyword>
<gene>
    <name evidence="15 19" type="primary">trpC</name>
    <name evidence="16" type="synonym">trpF</name>
    <name evidence="19" type="ORF">ICMP_094</name>
</gene>
<feature type="domain" description="N-(5'phosphoribosyl) anthranilate isomerase (PRAI)" evidence="18">
    <location>
        <begin position="259"/>
        <end position="449"/>
    </location>
</feature>
<dbReference type="InterPro" id="IPR011060">
    <property type="entry name" value="RibuloseP-bd_barrel"/>
</dbReference>
<dbReference type="Pfam" id="PF00218">
    <property type="entry name" value="IGPS"/>
    <property type="match status" value="1"/>
</dbReference>
<comment type="similarity">
    <text evidence="16">Belongs to the TrpF family.</text>
</comment>
<evidence type="ECO:0000256" key="14">
    <source>
        <dbReference type="ARBA" id="ARBA00025592"/>
    </source>
</evidence>
<dbReference type="GO" id="GO:0000162">
    <property type="term" value="P:L-tryptophan biosynthetic process"/>
    <property type="evidence" value="ECO:0007669"/>
    <property type="project" value="UniProtKB-UniRule"/>
</dbReference>
<dbReference type="InterPro" id="IPR001468">
    <property type="entry name" value="Indole-3-GlycerolPSynthase_CS"/>
</dbReference>
<feature type="domain" description="Indole-3-glycerol phosphate synthase" evidence="17">
    <location>
        <begin position="7"/>
        <end position="254"/>
    </location>
</feature>
<dbReference type="HOGENOM" id="CLU_007713_1_2_6"/>
<evidence type="ECO:0000256" key="5">
    <source>
        <dbReference type="ARBA" id="ARBA00007902"/>
    </source>
</evidence>
<comment type="similarity">
    <text evidence="15">Belongs to the TrpC family.</text>
</comment>
<protein>
    <recommendedName>
        <fullName evidence="15 16">Multifunctional fusion protein</fullName>
    </recommendedName>
    <domain>
        <recommendedName>
            <fullName evidence="15">Indole-3-glycerol phosphate synthase</fullName>
            <shortName evidence="15">IGPS</shortName>
            <ecNumber evidence="15">4.1.1.48</ecNumber>
        </recommendedName>
    </domain>
    <domain>
        <recommendedName>
            <fullName evidence="16">N-(5'-phosphoribosyl)anthranilate isomerase</fullName>
            <shortName evidence="16">PRAI</shortName>
            <ecNumber evidence="16">5.3.1.24</ecNumber>
        </recommendedName>
    </domain>
</protein>
<comment type="similarity">
    <text evidence="6">In the C-terminal section; belongs to the TrpF family.</text>
</comment>
<name>C5WCA4_9ENTR</name>
<dbReference type="CDD" id="cd00405">
    <property type="entry name" value="PRAI"/>
    <property type="match status" value="1"/>
</dbReference>
<accession>C5WCA4</accession>
<dbReference type="UniPathway" id="UPA00035">
    <property type="reaction ID" value="UER00042"/>
</dbReference>
<dbReference type="HAMAP" id="MF_00134_B">
    <property type="entry name" value="IGPS_B"/>
    <property type="match status" value="1"/>
</dbReference>
<evidence type="ECO:0000256" key="3">
    <source>
        <dbReference type="ARBA" id="ARBA00004664"/>
    </source>
</evidence>
<dbReference type="GO" id="GO:0004640">
    <property type="term" value="F:phosphoribosylanthranilate isomerase activity"/>
    <property type="evidence" value="ECO:0007669"/>
    <property type="project" value="UniProtKB-UniRule"/>
</dbReference>
<evidence type="ECO:0000313" key="20">
    <source>
        <dbReference type="Proteomes" id="UP000061704"/>
    </source>
</evidence>
<dbReference type="CDD" id="cd00331">
    <property type="entry name" value="IGPS"/>
    <property type="match status" value="1"/>
</dbReference>
<dbReference type="Proteomes" id="UP000061704">
    <property type="component" value="Chromosome"/>
</dbReference>
<keyword evidence="20" id="KW-1185">Reference proteome</keyword>
<dbReference type="InterPro" id="IPR013798">
    <property type="entry name" value="Indole-3-glycerol_P_synth_dom"/>
</dbReference>
<dbReference type="EC" id="4.1.1.48" evidence="15"/>
<evidence type="ECO:0000256" key="6">
    <source>
        <dbReference type="ARBA" id="ARBA00009847"/>
    </source>
</evidence>
<evidence type="ECO:0000256" key="13">
    <source>
        <dbReference type="ARBA" id="ARBA00023268"/>
    </source>
</evidence>
<evidence type="ECO:0000256" key="2">
    <source>
        <dbReference type="ARBA" id="ARBA00001633"/>
    </source>
</evidence>
<keyword evidence="8 15" id="KW-0210">Decarboxylase</keyword>
<dbReference type="PANTHER" id="PTHR22854:SF2">
    <property type="entry name" value="INDOLE-3-GLYCEROL-PHOSPHATE SYNTHASE"/>
    <property type="match status" value="1"/>
</dbReference>
<comment type="pathway">
    <text evidence="4 15">Amino-acid biosynthesis; L-tryptophan biosynthesis; L-tryptophan from chorismate: step 4/5.</text>
</comment>
<evidence type="ECO:0000256" key="16">
    <source>
        <dbReference type="HAMAP-Rule" id="MF_00135"/>
    </source>
</evidence>
<keyword evidence="7 15" id="KW-0028">Amino-acid biosynthesis</keyword>
<evidence type="ECO:0000259" key="17">
    <source>
        <dbReference type="Pfam" id="PF00218"/>
    </source>
</evidence>
<sequence>MQDHDILHKIIKHKIQWIKDSKAKTPFEKLSKIVQPAKRYFYKALDNINTSLILECKKASPSHGIIRKEFNIHEIAKTYSKYASVISVITEDKYFHGNFDFLSTVSGLVSQPILCKDFIIDPYQILLARYHKADAILLMLSILDNQQYARLANLAHELNIGILTEINNEAELKRAIELNAKVIGINNRNLHDLSVDLDRTRKLSLKIPQHIKIISESGINKYEDIIKLSNLVNGFLIGSALMLEPNMNLAVNKLLFGDNKICGLTSAEDAKMVYQKGAVYGGLIFVDRSLRLVNKNNALQIVNSVPLKYVGVFRNAEIFEIIKLTMKLNLSVIQLHGNEDDTYVTILRKSLPTNTKIWKAISIKDAVPDLNGTNIDRYIFDNGEGGTGHSFNWSLLKDKKLHNVMIAGNLNINNCVQAVNLGAAGLDFNSGVEIRPGVKDITKVTAVFNRLKEYKLINSHRNQQIEGR</sequence>
<evidence type="ECO:0000256" key="1">
    <source>
        <dbReference type="ARBA" id="ARBA00001164"/>
    </source>
</evidence>
<evidence type="ECO:0000256" key="10">
    <source>
        <dbReference type="ARBA" id="ARBA00023141"/>
    </source>
</evidence>
<keyword evidence="10 15" id="KW-0057">Aromatic amino acid biosynthesis</keyword>
<dbReference type="RefSeq" id="WP_052456797.1">
    <property type="nucleotide sequence ID" value="NZ_AP010872.1"/>
</dbReference>
<comment type="catalytic activity">
    <reaction evidence="2 15">
        <text>1-(2-carboxyphenylamino)-1-deoxy-D-ribulose 5-phosphate + H(+) = (1S,2R)-1-C-(indol-3-yl)glycerol 3-phosphate + CO2 + H2O</text>
        <dbReference type="Rhea" id="RHEA:23476"/>
        <dbReference type="ChEBI" id="CHEBI:15377"/>
        <dbReference type="ChEBI" id="CHEBI:15378"/>
        <dbReference type="ChEBI" id="CHEBI:16526"/>
        <dbReference type="ChEBI" id="CHEBI:58613"/>
        <dbReference type="ChEBI" id="CHEBI:58866"/>
        <dbReference type="EC" id="4.1.1.48"/>
    </reaction>
</comment>
<evidence type="ECO:0000259" key="18">
    <source>
        <dbReference type="Pfam" id="PF00697"/>
    </source>
</evidence>
<dbReference type="STRING" id="476281.ICMP_094"/>
<organism evidence="19 20">
    <name type="scientific">Candidatus Ishikawaella capsulata Mpkobe</name>
    <dbReference type="NCBI Taxonomy" id="476281"/>
    <lineage>
        <taxon>Bacteria</taxon>
        <taxon>Pseudomonadati</taxon>
        <taxon>Pseudomonadota</taxon>
        <taxon>Gammaproteobacteria</taxon>
        <taxon>Enterobacterales</taxon>
        <taxon>Enterobacteriaceae</taxon>
        <taxon>Candidatus Ishikawella</taxon>
    </lineage>
</organism>
<dbReference type="EC" id="5.3.1.24" evidence="16"/>
<keyword evidence="11 16" id="KW-0413">Isomerase</keyword>
<comment type="function">
    <text evidence="14">Bifunctional enzyme that catalyzes two sequential steps of tryptophan biosynthetic pathway. The first reaction is catalyzed by the isomerase, coded by the TrpF domain; the second reaction is catalyzed by the synthase, coded by the TrpC domain.</text>
</comment>
<evidence type="ECO:0000313" key="19">
    <source>
        <dbReference type="EMBL" id="BAH82960.1"/>
    </source>
</evidence>
<dbReference type="FunFam" id="3.20.20.70:FF:000024">
    <property type="entry name" value="Indole-3-glycerol phosphate synthase"/>
    <property type="match status" value="1"/>
</dbReference>
<dbReference type="HAMAP" id="MF_00135">
    <property type="entry name" value="PRAI"/>
    <property type="match status" value="1"/>
</dbReference>
<evidence type="ECO:0000256" key="4">
    <source>
        <dbReference type="ARBA" id="ARBA00004696"/>
    </source>
</evidence>